<feature type="region of interest" description="Disordered" evidence="1">
    <location>
        <begin position="1"/>
        <end position="49"/>
    </location>
</feature>
<protein>
    <submittedName>
        <fullName evidence="2">Uncharacterized protein</fullName>
    </submittedName>
</protein>
<feature type="compositionally biased region" description="Basic and acidic residues" evidence="1">
    <location>
        <begin position="33"/>
        <end position="43"/>
    </location>
</feature>
<name>A0A4C1X987_EUMVA</name>
<sequence>MLTRSPGGHLSSLITGSTATQKQGRTPVKVGKRTCELPQREMEYPEEEGMDHLKFEKEIGYLMGGGVYHG</sequence>
<dbReference type="Proteomes" id="UP000299102">
    <property type="component" value="Unassembled WGS sequence"/>
</dbReference>
<keyword evidence="3" id="KW-1185">Reference proteome</keyword>
<proteinExistence type="predicted"/>
<evidence type="ECO:0000313" key="3">
    <source>
        <dbReference type="Proteomes" id="UP000299102"/>
    </source>
</evidence>
<evidence type="ECO:0000313" key="2">
    <source>
        <dbReference type="EMBL" id="GBP58797.1"/>
    </source>
</evidence>
<evidence type="ECO:0000256" key="1">
    <source>
        <dbReference type="SAM" id="MobiDB-lite"/>
    </source>
</evidence>
<reference evidence="2 3" key="1">
    <citation type="journal article" date="2019" name="Commun. Biol.">
        <title>The bagworm genome reveals a unique fibroin gene that provides high tensile strength.</title>
        <authorList>
            <person name="Kono N."/>
            <person name="Nakamura H."/>
            <person name="Ohtoshi R."/>
            <person name="Tomita M."/>
            <person name="Numata K."/>
            <person name="Arakawa K."/>
        </authorList>
    </citation>
    <scope>NUCLEOTIDE SEQUENCE [LARGE SCALE GENOMIC DNA]</scope>
</reference>
<dbReference type="EMBL" id="BGZK01000744">
    <property type="protein sequence ID" value="GBP58797.1"/>
    <property type="molecule type" value="Genomic_DNA"/>
</dbReference>
<organism evidence="2 3">
    <name type="scientific">Eumeta variegata</name>
    <name type="common">Bagworm moth</name>
    <name type="synonym">Eumeta japonica</name>
    <dbReference type="NCBI Taxonomy" id="151549"/>
    <lineage>
        <taxon>Eukaryota</taxon>
        <taxon>Metazoa</taxon>
        <taxon>Ecdysozoa</taxon>
        <taxon>Arthropoda</taxon>
        <taxon>Hexapoda</taxon>
        <taxon>Insecta</taxon>
        <taxon>Pterygota</taxon>
        <taxon>Neoptera</taxon>
        <taxon>Endopterygota</taxon>
        <taxon>Lepidoptera</taxon>
        <taxon>Glossata</taxon>
        <taxon>Ditrysia</taxon>
        <taxon>Tineoidea</taxon>
        <taxon>Psychidae</taxon>
        <taxon>Oiketicinae</taxon>
        <taxon>Eumeta</taxon>
    </lineage>
</organism>
<feature type="compositionally biased region" description="Polar residues" evidence="1">
    <location>
        <begin position="12"/>
        <end position="24"/>
    </location>
</feature>
<dbReference type="AlphaFoldDB" id="A0A4C1X987"/>
<gene>
    <name evidence="2" type="ORF">EVAR_25870_1</name>
</gene>
<accession>A0A4C1X987</accession>
<comment type="caution">
    <text evidence="2">The sequence shown here is derived from an EMBL/GenBank/DDBJ whole genome shotgun (WGS) entry which is preliminary data.</text>
</comment>